<organism evidence="3 4">
    <name type="scientific">Leucobacter rhizosphaerae</name>
    <dbReference type="NCBI Taxonomy" id="2932245"/>
    <lineage>
        <taxon>Bacteria</taxon>
        <taxon>Bacillati</taxon>
        <taxon>Actinomycetota</taxon>
        <taxon>Actinomycetes</taxon>
        <taxon>Micrococcales</taxon>
        <taxon>Microbacteriaceae</taxon>
        <taxon>Leucobacter</taxon>
    </lineage>
</organism>
<dbReference type="RefSeq" id="WP_244685562.1">
    <property type="nucleotide sequence ID" value="NZ_CP095043.1"/>
</dbReference>
<feature type="transmembrane region" description="Helical" evidence="2">
    <location>
        <begin position="252"/>
        <end position="273"/>
    </location>
</feature>
<keyword evidence="2" id="KW-1133">Transmembrane helix</keyword>
<protein>
    <submittedName>
        <fullName evidence="3">YibE/F family protein</fullName>
    </submittedName>
</protein>
<dbReference type="EMBL" id="CP095043">
    <property type="protein sequence ID" value="UOQ60161.1"/>
    <property type="molecule type" value="Genomic_DNA"/>
</dbReference>
<dbReference type="Pfam" id="PF07907">
    <property type="entry name" value="YibE_F"/>
    <property type="match status" value="1"/>
</dbReference>
<reference evidence="3 4" key="1">
    <citation type="submission" date="2022-04" db="EMBL/GenBank/DDBJ databases">
        <title>Leucobacter sp. isolated from rhizosphere of onion.</title>
        <authorList>
            <person name="Won M."/>
            <person name="Lee C.-M."/>
            <person name="Woen H.-Y."/>
            <person name="Kwon S.-W."/>
        </authorList>
    </citation>
    <scope>NUCLEOTIDE SEQUENCE [LARGE SCALE GENOMIC DNA]</scope>
    <source>
        <strain evidence="3 4">H25R-14</strain>
    </source>
</reference>
<feature type="region of interest" description="Disordered" evidence="1">
    <location>
        <begin position="178"/>
        <end position="204"/>
    </location>
</feature>
<sequence length="495" mass="50927">MFNRWARTDRTERGTSPGSGSGSGSGNRTGSGHGHGHSHDLPSSAVATSRVVRIVTFAVLAAVAIATVAGLVSLWPNGNQVSEVATQSGTTAQDVRYEEGEILGITEECATPGSPESDAGMSVGERCITASVGVRSGPDSGRMLSLPVRGALAAAGLQTGDRVELIAYTVAPAVAQDTPGGAAAADDAEPGAEPGAATDPATDAAADAPATEYDVSAANYGVSGVFRGLPLALLALLFVAVVVWIGRIRGFLALVALAVSAWVLLAFILPALVTGQPGLPVALVGSSAIMFATLYFVHGPTMRTTAALIGTLCGILIMAAISLIAVHTTRLSGIGDEASGVLSGVTTQIDFRGLLTCAIIIAGLGILNDVTITQASAVWELRAAAPAMARREIYARAMRIGRDHIASTVYTVFFSYVGAALSVLLLLYLTDRPVLSLLTKEDIAVELVRTFCGSIGLVLAVPITTWVATLFTPPGLDELPERWRSTDAAVVPERS</sequence>
<feature type="transmembrane region" description="Helical" evidence="2">
    <location>
        <begin position="225"/>
        <end position="245"/>
    </location>
</feature>
<feature type="transmembrane region" description="Helical" evidence="2">
    <location>
        <begin position="349"/>
        <end position="367"/>
    </location>
</feature>
<evidence type="ECO:0000313" key="4">
    <source>
        <dbReference type="Proteomes" id="UP000831775"/>
    </source>
</evidence>
<proteinExistence type="predicted"/>
<feature type="transmembrane region" description="Helical" evidence="2">
    <location>
        <begin position="51"/>
        <end position="75"/>
    </location>
</feature>
<gene>
    <name evidence="3" type="ORF">MUN76_14145</name>
</gene>
<feature type="transmembrane region" description="Helical" evidence="2">
    <location>
        <begin position="405"/>
        <end position="428"/>
    </location>
</feature>
<feature type="compositionally biased region" description="Basic and acidic residues" evidence="1">
    <location>
        <begin position="1"/>
        <end position="13"/>
    </location>
</feature>
<evidence type="ECO:0000256" key="2">
    <source>
        <dbReference type="SAM" id="Phobius"/>
    </source>
</evidence>
<feature type="transmembrane region" description="Helical" evidence="2">
    <location>
        <begin position="279"/>
        <end position="297"/>
    </location>
</feature>
<dbReference type="Proteomes" id="UP000831775">
    <property type="component" value="Chromosome"/>
</dbReference>
<dbReference type="InterPro" id="IPR012507">
    <property type="entry name" value="YibE_F"/>
</dbReference>
<name>A0ABY4FV20_9MICO</name>
<dbReference type="PANTHER" id="PTHR41771">
    <property type="entry name" value="MEMBRANE PROTEIN-RELATED"/>
    <property type="match status" value="1"/>
</dbReference>
<evidence type="ECO:0000313" key="3">
    <source>
        <dbReference type="EMBL" id="UOQ60161.1"/>
    </source>
</evidence>
<keyword evidence="2" id="KW-0472">Membrane</keyword>
<evidence type="ECO:0000256" key="1">
    <source>
        <dbReference type="SAM" id="MobiDB-lite"/>
    </source>
</evidence>
<accession>A0ABY4FV20</accession>
<dbReference type="PANTHER" id="PTHR41771:SF1">
    <property type="entry name" value="MEMBRANE PROTEIN"/>
    <property type="match status" value="1"/>
</dbReference>
<keyword evidence="4" id="KW-1185">Reference proteome</keyword>
<feature type="transmembrane region" description="Helical" evidence="2">
    <location>
        <begin position="309"/>
        <end position="329"/>
    </location>
</feature>
<feature type="transmembrane region" description="Helical" evidence="2">
    <location>
        <begin position="448"/>
        <end position="472"/>
    </location>
</feature>
<feature type="region of interest" description="Disordered" evidence="1">
    <location>
        <begin position="1"/>
        <end position="42"/>
    </location>
</feature>
<feature type="compositionally biased region" description="Gly residues" evidence="1">
    <location>
        <begin position="17"/>
        <end position="33"/>
    </location>
</feature>
<keyword evidence="2" id="KW-0812">Transmembrane</keyword>